<dbReference type="AlphaFoldDB" id="A0A2P6V239"/>
<dbReference type="PANTHER" id="PTHR47447:SF24">
    <property type="entry name" value="PENTATRICOPEPTIDE REPEAT-CONTAINING PROTEIN"/>
    <property type="match status" value="1"/>
</dbReference>
<evidence type="ECO:0000256" key="1">
    <source>
        <dbReference type="ARBA" id="ARBA00022737"/>
    </source>
</evidence>
<proteinExistence type="predicted"/>
<gene>
    <name evidence="2" type="ORF">C2E20_8226</name>
</gene>
<accession>A0A2P6V239</accession>
<dbReference type="PANTHER" id="PTHR47447">
    <property type="entry name" value="OS03G0856100 PROTEIN"/>
    <property type="match status" value="1"/>
</dbReference>
<evidence type="ECO:0000313" key="3">
    <source>
        <dbReference type="Proteomes" id="UP000239649"/>
    </source>
</evidence>
<dbReference type="OrthoDB" id="506134at2759"/>
<dbReference type="EMBL" id="LHPF02000041">
    <property type="protein sequence ID" value="PSC68157.1"/>
    <property type="molecule type" value="Genomic_DNA"/>
</dbReference>
<dbReference type="Gene3D" id="1.25.40.10">
    <property type="entry name" value="Tetratricopeptide repeat domain"/>
    <property type="match status" value="1"/>
</dbReference>
<keyword evidence="3" id="KW-1185">Reference proteome</keyword>
<name>A0A2P6V239_9CHLO</name>
<sequence length="281" mass="31000">MLQQTPLLALLRRLEAQNIWRMSHNVLSAQQYSSAAAAEAARAPEAAGPAPEWFDNPSVSAQDAVKILVHQIQHSGPVKQRHLQQLYRRCQTPDDLDKALKLTRLNYLARGELQQHKPFSHKTSQILIHQALNVGAPELAQKALRQASEFGLSHDSYKEFHPLMIYYSKKGLLQQMFEVFEFMRGHGRRPGPETCYILVKGCVDHGRPDLAELTIREFEQNGVRVRDGTKLYLVQNRGKVTMMQPPSPGAAAAAAAAHPAAAAARQQAMMGGAAAAAAMAQ</sequence>
<protein>
    <submittedName>
        <fullName evidence="2">Pentatricopeptide repeat-containing protein</fullName>
    </submittedName>
</protein>
<reference evidence="2 3" key="1">
    <citation type="journal article" date="2018" name="Plant J.">
        <title>Genome sequences of Chlorella sorokiniana UTEX 1602 and Micractinium conductrix SAG 241.80: implications to maltose excretion by a green alga.</title>
        <authorList>
            <person name="Arriola M.B."/>
            <person name="Velmurugan N."/>
            <person name="Zhang Y."/>
            <person name="Plunkett M.H."/>
            <person name="Hondzo H."/>
            <person name="Barney B.M."/>
        </authorList>
    </citation>
    <scope>NUCLEOTIDE SEQUENCE [LARGE SCALE GENOMIC DNA]</scope>
    <source>
        <strain evidence="2 3">SAG 241.80</strain>
    </source>
</reference>
<comment type="caution">
    <text evidence="2">The sequence shown here is derived from an EMBL/GenBank/DDBJ whole genome shotgun (WGS) entry which is preliminary data.</text>
</comment>
<dbReference type="InterPro" id="IPR011990">
    <property type="entry name" value="TPR-like_helical_dom_sf"/>
</dbReference>
<evidence type="ECO:0000313" key="2">
    <source>
        <dbReference type="EMBL" id="PSC68157.1"/>
    </source>
</evidence>
<dbReference type="Proteomes" id="UP000239649">
    <property type="component" value="Unassembled WGS sequence"/>
</dbReference>
<keyword evidence="1" id="KW-0677">Repeat</keyword>
<organism evidence="2 3">
    <name type="scientific">Micractinium conductrix</name>
    <dbReference type="NCBI Taxonomy" id="554055"/>
    <lineage>
        <taxon>Eukaryota</taxon>
        <taxon>Viridiplantae</taxon>
        <taxon>Chlorophyta</taxon>
        <taxon>core chlorophytes</taxon>
        <taxon>Trebouxiophyceae</taxon>
        <taxon>Chlorellales</taxon>
        <taxon>Chlorellaceae</taxon>
        <taxon>Chlorella clade</taxon>
        <taxon>Micractinium</taxon>
    </lineage>
</organism>